<dbReference type="RefSeq" id="XP_055873233.1">
    <property type="nucleotide sequence ID" value="XM_056017258.1"/>
</dbReference>
<keyword evidence="5" id="KW-1185">Reference proteome</keyword>
<dbReference type="Gene3D" id="1.10.238.10">
    <property type="entry name" value="EF-hand"/>
    <property type="match status" value="1"/>
</dbReference>
<dbReference type="GeneID" id="106064029"/>
<dbReference type="PROSITE" id="PS50222">
    <property type="entry name" value="EF_HAND_2"/>
    <property type="match status" value="1"/>
</dbReference>
<name>A0A9W2ZE46_BIOGL</name>
<dbReference type="InterPro" id="IPR011992">
    <property type="entry name" value="EF-hand-dom_pair"/>
</dbReference>
<dbReference type="Proteomes" id="UP001165740">
    <property type="component" value="Chromosome 18"/>
</dbReference>
<dbReference type="GO" id="GO:0005509">
    <property type="term" value="F:calcium ion binding"/>
    <property type="evidence" value="ECO:0007669"/>
    <property type="project" value="InterPro"/>
</dbReference>
<dbReference type="AlphaFoldDB" id="A0A9W2ZE46"/>
<dbReference type="Pfam" id="PF13405">
    <property type="entry name" value="EF-hand_6"/>
    <property type="match status" value="1"/>
</dbReference>
<dbReference type="SUPFAM" id="SSF47473">
    <property type="entry name" value="EF-hand"/>
    <property type="match status" value="1"/>
</dbReference>
<gene>
    <name evidence="6 7 8" type="primary">LOC106064029</name>
</gene>
<proteinExistence type="predicted"/>
<evidence type="ECO:0000256" key="1">
    <source>
        <dbReference type="ARBA" id="ARBA00022723"/>
    </source>
</evidence>
<keyword evidence="2" id="KW-0677">Repeat</keyword>
<evidence type="ECO:0000256" key="2">
    <source>
        <dbReference type="ARBA" id="ARBA00022737"/>
    </source>
</evidence>
<dbReference type="PROSITE" id="PS00018">
    <property type="entry name" value="EF_HAND_1"/>
    <property type="match status" value="1"/>
</dbReference>
<keyword evidence="3" id="KW-0106">Calcium</keyword>
<evidence type="ECO:0000313" key="7">
    <source>
        <dbReference type="RefSeq" id="XP_055873233.1"/>
    </source>
</evidence>
<dbReference type="InterPro" id="IPR002048">
    <property type="entry name" value="EF_hand_dom"/>
</dbReference>
<evidence type="ECO:0000313" key="5">
    <source>
        <dbReference type="Proteomes" id="UP001165740"/>
    </source>
</evidence>
<evidence type="ECO:0000256" key="3">
    <source>
        <dbReference type="ARBA" id="ARBA00022837"/>
    </source>
</evidence>
<sequence length="252" mass="29181">MRRMTNFSRVQDQASKCIAKLEEFSGVDKSMIENIMQYAKQLIREEHGEIDSFIFMSQMAKQFEIYSSTLLISMYESIKRPKASGLSVEDFCKCLCVFLSDRTDIKAEFVFRVYDSNKDGVLSRYEVQQLLKTCIVNKDNNEQDMHDDVEEGVHELSEIVSKMLNVDNQGLIHMEQFRKMAKANSMYIELLGRCLPSEKSLQRFIARLSGKTPYEIRDEFKDETLETLDGLRKGSVVAKKETTLYPINLDMP</sequence>
<reference evidence="6 7" key="1">
    <citation type="submission" date="2025-04" db="UniProtKB">
        <authorList>
            <consortium name="RefSeq"/>
        </authorList>
    </citation>
    <scope>IDENTIFICATION</scope>
</reference>
<dbReference type="OrthoDB" id="426654at2759"/>
<evidence type="ECO:0000259" key="4">
    <source>
        <dbReference type="PROSITE" id="PS50222"/>
    </source>
</evidence>
<evidence type="ECO:0000313" key="8">
    <source>
        <dbReference type="RefSeq" id="XP_055873234.1"/>
    </source>
</evidence>
<dbReference type="RefSeq" id="XP_055873232.1">
    <property type="nucleotide sequence ID" value="XM_056017257.1"/>
</dbReference>
<evidence type="ECO:0000313" key="6">
    <source>
        <dbReference type="RefSeq" id="XP_055873232.1"/>
    </source>
</evidence>
<dbReference type="InterPro" id="IPR018247">
    <property type="entry name" value="EF_Hand_1_Ca_BS"/>
</dbReference>
<feature type="domain" description="EF-hand" evidence="4">
    <location>
        <begin position="102"/>
        <end position="137"/>
    </location>
</feature>
<accession>A0A9W2ZE46</accession>
<dbReference type="RefSeq" id="XP_055873234.1">
    <property type="nucleotide sequence ID" value="XM_056017259.1"/>
</dbReference>
<organism evidence="5 7">
    <name type="scientific">Biomphalaria glabrata</name>
    <name type="common">Bloodfluke planorb</name>
    <name type="synonym">Freshwater snail</name>
    <dbReference type="NCBI Taxonomy" id="6526"/>
    <lineage>
        <taxon>Eukaryota</taxon>
        <taxon>Metazoa</taxon>
        <taxon>Spiralia</taxon>
        <taxon>Lophotrochozoa</taxon>
        <taxon>Mollusca</taxon>
        <taxon>Gastropoda</taxon>
        <taxon>Heterobranchia</taxon>
        <taxon>Euthyneura</taxon>
        <taxon>Panpulmonata</taxon>
        <taxon>Hygrophila</taxon>
        <taxon>Lymnaeoidea</taxon>
        <taxon>Planorbidae</taxon>
        <taxon>Biomphalaria</taxon>
    </lineage>
</organism>
<dbReference type="PANTHER" id="PTHR45942">
    <property type="entry name" value="PROTEIN PHOSPATASE 3 REGULATORY SUBUNIT B ALPHA ISOFORM TYPE 1"/>
    <property type="match status" value="1"/>
</dbReference>
<keyword evidence="1" id="KW-0479">Metal-binding</keyword>
<protein>
    <submittedName>
        <fullName evidence="6 7">Uncharacterized protein LOC106064029</fullName>
    </submittedName>
</protein>